<accession>A0AAW0CU05</accession>
<evidence type="ECO:0000313" key="2">
    <source>
        <dbReference type="Proteomes" id="UP001362999"/>
    </source>
</evidence>
<proteinExistence type="predicted"/>
<keyword evidence="2" id="KW-1185">Reference proteome</keyword>
<dbReference type="EMBL" id="JAWWNJ010000014">
    <property type="protein sequence ID" value="KAK7041303.1"/>
    <property type="molecule type" value="Genomic_DNA"/>
</dbReference>
<dbReference type="Proteomes" id="UP001362999">
    <property type="component" value="Unassembled WGS sequence"/>
</dbReference>
<dbReference type="AlphaFoldDB" id="A0AAW0CU05"/>
<reference evidence="1 2" key="1">
    <citation type="journal article" date="2024" name="J Genomics">
        <title>Draft genome sequencing and assembly of Favolaschia claudopus CIRM-BRFM 2984 isolated from oak limbs.</title>
        <authorList>
            <person name="Navarro D."/>
            <person name="Drula E."/>
            <person name="Chaduli D."/>
            <person name="Cazenave R."/>
            <person name="Ahrendt S."/>
            <person name="Wang J."/>
            <person name="Lipzen A."/>
            <person name="Daum C."/>
            <person name="Barry K."/>
            <person name="Grigoriev I.V."/>
            <person name="Favel A."/>
            <person name="Rosso M.N."/>
            <person name="Martin F."/>
        </authorList>
    </citation>
    <scope>NUCLEOTIDE SEQUENCE [LARGE SCALE GENOMIC DNA]</scope>
    <source>
        <strain evidence="1 2">CIRM-BRFM 2984</strain>
    </source>
</reference>
<evidence type="ECO:0000313" key="1">
    <source>
        <dbReference type="EMBL" id="KAK7041303.1"/>
    </source>
</evidence>
<gene>
    <name evidence="1" type="ORF">R3P38DRAFT_2893953</name>
</gene>
<sequence length="618" mass="68270">MADECLKELNVLSLNPFELVSVSVSPSSSATDVKRAIAQELDSATYGLFLWQAPSGIRLLGFTEDLRATLPENAHLQELPRPWNLGSFSARDSELHLVVASRQPFNVRVFDIHSKKLQSLTLTFAASVENVAPDARIYKCPAPVPCRTGAERSAAAVTLAALSQHLDASTELDASQRIIDVFPWGLPAAQVHFLVRTEDSSDEKVAALPTPMDLATRRKKYFRSNTSKSPSSEATKPQSERAMMIGRPNESILPPSLLNETLSDLRHNVSYMSPTTQDFIDFYTLRNQMMRTFPKEIERRTVLIDCLSTILPSRPEPGVISSYTNDGQLAITISNIIYLYYLQEVKNELAGNSGEPNIDVTRYYIEQCRRCYAAGVEQRCNFPAILLCQVQLTYSQGHPYLVIACAIFTDVPIVEQLACIPLHAHSTNISQIEAGARAIGALRAASKDLLNSYPSSSISRGDSGAPVIIKYTLKYSMAAHKFANDAGFAPKLLECKCIHEWWMVVMEDISMDYVTIEQAKADRYDLHGIHDSLNKALHTLHSANYVHGDIRDVNVLVRRDSNRATAPVMLVDWDWAGICGEAVYPVTLNPAVLRPSGAMAGAVIPASDDMAMVRLLLS</sequence>
<dbReference type="SUPFAM" id="SSF56112">
    <property type="entry name" value="Protein kinase-like (PK-like)"/>
    <property type="match status" value="1"/>
</dbReference>
<name>A0AAW0CU05_9AGAR</name>
<organism evidence="1 2">
    <name type="scientific">Favolaschia claudopus</name>
    <dbReference type="NCBI Taxonomy" id="2862362"/>
    <lineage>
        <taxon>Eukaryota</taxon>
        <taxon>Fungi</taxon>
        <taxon>Dikarya</taxon>
        <taxon>Basidiomycota</taxon>
        <taxon>Agaricomycotina</taxon>
        <taxon>Agaricomycetes</taxon>
        <taxon>Agaricomycetidae</taxon>
        <taxon>Agaricales</taxon>
        <taxon>Marasmiineae</taxon>
        <taxon>Mycenaceae</taxon>
        <taxon>Favolaschia</taxon>
    </lineage>
</organism>
<dbReference type="InterPro" id="IPR011009">
    <property type="entry name" value="Kinase-like_dom_sf"/>
</dbReference>
<evidence type="ECO:0008006" key="3">
    <source>
        <dbReference type="Google" id="ProtNLM"/>
    </source>
</evidence>
<comment type="caution">
    <text evidence="1">The sequence shown here is derived from an EMBL/GenBank/DDBJ whole genome shotgun (WGS) entry which is preliminary data.</text>
</comment>
<protein>
    <recommendedName>
        <fullName evidence="3">Protein kinase domain-containing protein</fullName>
    </recommendedName>
</protein>